<reference evidence="2" key="1">
    <citation type="journal article" date="2022" name="Int. J. Syst. Evol. Microbiol.">
        <title>Nanobdella aerobiophila gen. nov., sp. nov., a thermoacidophilic, obligate ectosymbiotic archaeon, and proposal of Nanobdellaceae fam. nov., Nanobdellales ord. nov. and Nanobdellia class. nov.</title>
        <authorList>
            <person name="Kato S."/>
            <person name="Ogasawara A."/>
            <person name="Itoh T."/>
            <person name="Sakai H.D."/>
            <person name="Shimizu M."/>
            <person name="Yuki M."/>
            <person name="Kaneko M."/>
            <person name="Takashina T."/>
            <person name="Ohkuma M."/>
        </authorList>
    </citation>
    <scope>NUCLEOTIDE SEQUENCE [LARGE SCALE GENOMIC DNA]</scope>
    <source>
        <strain evidence="2">MJ1</strain>
    </source>
</reference>
<dbReference type="SUPFAM" id="SSF51283">
    <property type="entry name" value="dUTPase-like"/>
    <property type="match status" value="1"/>
</dbReference>
<keyword evidence="2" id="KW-1185">Reference proteome</keyword>
<protein>
    <submittedName>
        <fullName evidence="1">Deoxycytidine triphosphate deaminase</fullName>
    </submittedName>
</protein>
<evidence type="ECO:0000313" key="2">
    <source>
        <dbReference type="Proteomes" id="UP001055553"/>
    </source>
</evidence>
<sequence>MVVLNGESIKDYIKDYVKINQAGIDVKPTKIYRIPIKKIKYALIDDNNRSFFFDLDIGSYEDLFTINIDEKRRNELLKNSIKKIPEAFTEIKPKKDYWEINKGYYYAVFPEIKIPNDCVALALPRSTFNRFGILKYESALFDPGYIGEFSQTYFFPIKAKISIKDAWIQVIFIKLDKETKEGYRGYWYNEKY</sequence>
<organism evidence="1 2">
    <name type="scientific">Nanobdella aerobiophila</name>
    <dbReference type="NCBI Taxonomy" id="2586965"/>
    <lineage>
        <taxon>Archaea</taxon>
        <taxon>Nanobdellota</taxon>
        <taxon>Nanobdellia</taxon>
        <taxon>Nanobdellales</taxon>
        <taxon>Nanobdellaceae</taxon>
        <taxon>Nanobdella</taxon>
    </lineage>
</organism>
<gene>
    <name evidence="1" type="ORF">MJ1_0400</name>
</gene>
<dbReference type="GeneID" id="74568347"/>
<dbReference type="Proteomes" id="UP001055553">
    <property type="component" value="Chromosome"/>
</dbReference>
<dbReference type="Gene3D" id="2.70.40.10">
    <property type="match status" value="1"/>
</dbReference>
<dbReference type="KEGG" id="naer:MJ1_0400"/>
<proteinExistence type="predicted"/>
<evidence type="ECO:0000313" key="1">
    <source>
        <dbReference type="EMBL" id="BBL45563.1"/>
    </source>
</evidence>
<dbReference type="AlphaFoldDB" id="A0A915SKD0"/>
<dbReference type="EMBL" id="AP019769">
    <property type="protein sequence ID" value="BBL45563.1"/>
    <property type="molecule type" value="Genomic_DNA"/>
</dbReference>
<dbReference type="GO" id="GO:0008829">
    <property type="term" value="F:dCTP deaminase activity"/>
    <property type="evidence" value="ECO:0007669"/>
    <property type="project" value="InterPro"/>
</dbReference>
<dbReference type="RefSeq" id="WP_258392881.1">
    <property type="nucleotide sequence ID" value="NZ_AP019769.1"/>
</dbReference>
<dbReference type="GO" id="GO:0006229">
    <property type="term" value="P:dUTP biosynthetic process"/>
    <property type="evidence" value="ECO:0007669"/>
    <property type="project" value="InterPro"/>
</dbReference>
<name>A0A915SKD0_9ARCH</name>
<accession>A0A915SKD0</accession>
<dbReference type="InterPro" id="IPR036157">
    <property type="entry name" value="dUTPase-like_sf"/>
</dbReference>